<dbReference type="OrthoDB" id="2113383at2759"/>
<dbReference type="Gene3D" id="3.40.50.80">
    <property type="entry name" value="Nucleotide-binding domain of ferredoxin-NADP reductase (FNR) module"/>
    <property type="match status" value="1"/>
</dbReference>
<evidence type="ECO:0000256" key="1">
    <source>
        <dbReference type="ARBA" id="ARBA00007119"/>
    </source>
</evidence>
<dbReference type="PROSITE" id="PS51450">
    <property type="entry name" value="LRR"/>
    <property type="match status" value="1"/>
</dbReference>
<evidence type="ECO:0000313" key="5">
    <source>
        <dbReference type="EMBL" id="TPX67597.1"/>
    </source>
</evidence>
<organism evidence="5 6">
    <name type="scientific">Chytriomyces confervae</name>
    <dbReference type="NCBI Taxonomy" id="246404"/>
    <lineage>
        <taxon>Eukaryota</taxon>
        <taxon>Fungi</taxon>
        <taxon>Fungi incertae sedis</taxon>
        <taxon>Chytridiomycota</taxon>
        <taxon>Chytridiomycota incertae sedis</taxon>
        <taxon>Chytridiomycetes</taxon>
        <taxon>Chytridiales</taxon>
        <taxon>Chytriomycetaceae</taxon>
        <taxon>Chytriomyces</taxon>
    </lineage>
</organism>
<keyword evidence="6" id="KW-1185">Reference proteome</keyword>
<dbReference type="STRING" id="246404.A0A507EW69"/>
<dbReference type="InterPro" id="IPR001199">
    <property type="entry name" value="Cyt_B5-like_heme/steroid-bd"/>
</dbReference>
<dbReference type="PROSITE" id="PS51384">
    <property type="entry name" value="FAD_FR"/>
    <property type="match status" value="1"/>
</dbReference>
<dbReference type="SUPFAM" id="SSF52343">
    <property type="entry name" value="Ferredoxin reductase-like, C-terminal NADP-linked domain"/>
    <property type="match status" value="1"/>
</dbReference>
<dbReference type="Pfam" id="PF01231">
    <property type="entry name" value="IDO"/>
    <property type="match status" value="1"/>
</dbReference>
<sequence length="1232" mass="139196">MPNIRFLNLSNNSFHGVLRNLTPLTSLIHLNVANNKFTGRLNNITWLADLEFADLSFNELSGGIRIITRLKKLKHLKLNNNKLSGGFPEIPDFGLETLWLQNNNFDGAFNPQLQGSLTSLRLNNNRFSGIFNMENLTLNEIDIYGNLFQLEPAKKTAKESDDQSIRNSVKMKELFPTGAHIISKEYGFLPRHLCKLMYPNMEGIARYKEWSVLISQLPNLLLNPSRLRDEIDKLPRLTTTKDTEYHALLRVSCMASNLCHVYHYHGNPQKVQPPQNLKDTWLEARASLQWSVEVNHRQETDNAHYLTYMDFIVSNCQPADSTGLYPEMPAKEWIRLLSDPTNLRVLVPTAPVKVIVPTPPGPNQEDTFYMVQTSMLAVSAGLPALVAELQMLGPRLTSKAAKVGGKLKEVLYIVRNVTAMFERISLHEGNVEAVTSLFFGRMFASTVIPAKFVKNPETGQYDAFRSKNGHLILTPGPGGQASPFFALMDSFLNRKHYGTNLGHHSSLHMNSYPADWRNFLMAVRSPHKHGYGHFEEYLRSFPEASITGDLEKCFDLYSSIVEAYLGDNGLLARHLLKLHGYLTGMFRTGREGTIGDAKAGSILNHTEDVLYKSIESSRLERLKDSLPPYSRMVSVQSFEEVSEGSKVWNLRLNVPTWCHDEPEAGGHILLHPKNIPERYEHLNAELVKMSESDQTEIMGHLISNGSWLRHFQLWRRKIDDTTKWNAFLELGDLFGVDIGNIKSKIRSLMPLRPRIYSIAFAPRKKPSDTTKTVSLFIRTLDEGVVFRMLTNLKDSSSHLFPVVVPVSPPLLPTLENSSKPIVLFSAGTGISPFLSVIEKAKLLDRDIYFVWFTNICSTEIPGESLEGRLAAASEKPLDLSSSKFQSLVVCTSKDHSKRHKRADDIKGREFHVEGTCQRDHRMTTVFSERSNHLKHLKSLINNGGDIRVCGSSGFVNSVITFLESPGIGHGSLGSWIGSGRLKVEAFSSREAPPEKEFEPHQILASVRPESMPLMVLNGGVYKVTQQLKDIHPGGAQIFDFYLGTDGSRAFNQIKHNVSSKVLGMMQPYQVGQLVDATKLFAEEKLKSESMRVLKTDYDQVCKRAWSMMEIRNAIRVEYELHVVLDSMGNKRDANLHAAEAYKSYSRFTTTHLPVLNSLFPESCKRLPAMRSFENHPQEYFQEPKIQEHVQERVCTFLDVLVEDVSNLLEQKSRELRTMLLGGDICTARKSEE</sequence>
<evidence type="ECO:0000313" key="6">
    <source>
        <dbReference type="Proteomes" id="UP000320333"/>
    </source>
</evidence>
<dbReference type="GO" id="GO:0019441">
    <property type="term" value="P:L-tryptophan catabolic process to kynurenine"/>
    <property type="evidence" value="ECO:0007669"/>
    <property type="project" value="InterPro"/>
</dbReference>
<dbReference type="GO" id="GO:0016702">
    <property type="term" value="F:oxidoreductase activity, acting on single donors with incorporation of molecular oxygen, incorporation of two atoms of oxygen"/>
    <property type="evidence" value="ECO:0007669"/>
    <property type="project" value="UniProtKB-ARBA"/>
</dbReference>
<name>A0A507EW69_9FUNG</name>
<proteinExistence type="inferred from homology"/>
<dbReference type="GO" id="GO:0046872">
    <property type="term" value="F:metal ion binding"/>
    <property type="evidence" value="ECO:0007669"/>
    <property type="project" value="UniProtKB-KW"/>
</dbReference>
<reference evidence="5 6" key="1">
    <citation type="journal article" date="2019" name="Sci. Rep.">
        <title>Comparative genomics of chytrid fungi reveal insights into the obligate biotrophic and pathogenic lifestyle of Synchytrium endobioticum.</title>
        <authorList>
            <person name="van de Vossenberg B.T.L.H."/>
            <person name="Warris S."/>
            <person name="Nguyen H.D.T."/>
            <person name="van Gent-Pelzer M.P.E."/>
            <person name="Joly D.L."/>
            <person name="van de Geest H.C."/>
            <person name="Bonants P.J.M."/>
            <person name="Smith D.S."/>
            <person name="Levesque C.A."/>
            <person name="van der Lee T.A.J."/>
        </authorList>
    </citation>
    <scope>NUCLEOTIDE SEQUENCE [LARGE SCALE GENOMIC DNA]</scope>
    <source>
        <strain evidence="5 6">CBS 675.73</strain>
    </source>
</reference>
<dbReference type="InterPro" id="IPR000898">
    <property type="entry name" value="Indolamine_dOase"/>
</dbReference>
<dbReference type="SMART" id="SM01117">
    <property type="entry name" value="Cyt-b5"/>
    <property type="match status" value="1"/>
</dbReference>
<dbReference type="SUPFAM" id="SSF52058">
    <property type="entry name" value="L domain-like"/>
    <property type="match status" value="1"/>
</dbReference>
<evidence type="ECO:0000256" key="2">
    <source>
        <dbReference type="ARBA" id="ARBA00022723"/>
    </source>
</evidence>
<dbReference type="SUPFAM" id="SSF55856">
    <property type="entry name" value="Cytochrome b5-like heme/steroid binding domain"/>
    <property type="match status" value="1"/>
</dbReference>
<dbReference type="AlphaFoldDB" id="A0A507EW69"/>
<dbReference type="PANTHER" id="PTHR48065">
    <property type="entry name" value="OS10G0469600 PROTEIN"/>
    <property type="match status" value="1"/>
</dbReference>
<evidence type="ECO:0000256" key="3">
    <source>
        <dbReference type="ARBA" id="ARBA00023004"/>
    </source>
</evidence>
<dbReference type="EMBL" id="QEAP01000392">
    <property type="protein sequence ID" value="TPX67597.1"/>
    <property type="molecule type" value="Genomic_DNA"/>
</dbReference>
<dbReference type="SUPFAM" id="SSF140959">
    <property type="entry name" value="Indolic compounds 2,3-dioxygenase-like"/>
    <property type="match status" value="1"/>
</dbReference>
<dbReference type="InterPro" id="IPR032675">
    <property type="entry name" value="LRR_dom_sf"/>
</dbReference>
<accession>A0A507EW69</accession>
<dbReference type="InterPro" id="IPR039261">
    <property type="entry name" value="FNR_nucleotide-bd"/>
</dbReference>
<dbReference type="Proteomes" id="UP000320333">
    <property type="component" value="Unassembled WGS sequence"/>
</dbReference>
<protein>
    <recommendedName>
        <fullName evidence="4">FAD-binding FR-type domain-containing protein</fullName>
    </recommendedName>
</protein>
<dbReference type="Gene3D" id="3.80.10.10">
    <property type="entry name" value="Ribonuclease Inhibitor"/>
    <property type="match status" value="1"/>
</dbReference>
<comment type="caution">
    <text evidence="5">The sequence shown here is derived from an EMBL/GenBank/DDBJ whole genome shotgun (WGS) entry which is preliminary data.</text>
</comment>
<dbReference type="Pfam" id="PF00173">
    <property type="entry name" value="Cyt-b5"/>
    <property type="match status" value="1"/>
</dbReference>
<gene>
    <name evidence="5" type="ORF">CcCBS67573_g07466</name>
</gene>
<dbReference type="Gene3D" id="3.10.120.10">
    <property type="entry name" value="Cytochrome b5-like heme/steroid binding domain"/>
    <property type="match status" value="1"/>
</dbReference>
<dbReference type="InterPro" id="IPR036400">
    <property type="entry name" value="Cyt_B5-like_heme/steroid_sf"/>
</dbReference>
<comment type="similarity">
    <text evidence="1">Belongs to the indoleamine 2,3-dioxygenase family.</text>
</comment>
<dbReference type="InterPro" id="IPR017927">
    <property type="entry name" value="FAD-bd_FR_type"/>
</dbReference>
<feature type="domain" description="FAD-binding FR-type" evidence="4">
    <location>
        <begin position="628"/>
        <end position="812"/>
    </location>
</feature>
<keyword evidence="3" id="KW-0408">Iron</keyword>
<evidence type="ECO:0000259" key="4">
    <source>
        <dbReference type="PROSITE" id="PS51384"/>
    </source>
</evidence>
<dbReference type="InterPro" id="IPR037217">
    <property type="entry name" value="Trp/Indoleamine_2_3_dOase-like"/>
</dbReference>
<dbReference type="GO" id="GO:0020037">
    <property type="term" value="F:heme binding"/>
    <property type="evidence" value="ECO:0007669"/>
    <property type="project" value="InterPro"/>
</dbReference>
<dbReference type="InterPro" id="IPR001611">
    <property type="entry name" value="Leu-rich_rpt"/>
</dbReference>
<keyword evidence="2" id="KW-0479">Metal-binding</keyword>